<keyword evidence="2" id="KW-0028">Amino-acid biosynthesis</keyword>
<evidence type="ECO:0000256" key="2">
    <source>
        <dbReference type="ARBA" id="ARBA00022605"/>
    </source>
</evidence>
<dbReference type="RefSeq" id="WP_264432307.1">
    <property type="nucleotide sequence ID" value="NZ_CP081495.1"/>
</dbReference>
<sequence>MKNGRMQIVITENEDFNPLVIEGLKKIGDVKTYNVASTSELIEVIKDAEVLFVRLRFKLTESVLRQAPKLKYILTATTGLDHIDLDYFESVDGQVISLKGATDFLNSIPATAEHTWALLLALMRNLPAAYADVQQGFWRRDLFKGNNLSEKKIGILGLGRVGVQVAHYARAFNMQIGYFDILNKNATNLIQFKTAKELFAWADIISIHIPLNAENIHYVNADLLNGLQSNAVLINTSRGAVVDESELISKIKNKQIKGYATDVLENELEIDIHTNELLKLSKSGYNVIITPHIAGATFESMHKTEEFIFKKFLK</sequence>
<reference evidence="8" key="1">
    <citation type="submission" date="2021-08" db="EMBL/GenBank/DDBJ databases">
        <title>Flavobacterium sp. strain CC-SYL302.</title>
        <authorList>
            <person name="Lin S.-Y."/>
            <person name="Lee T.-H."/>
            <person name="Young C.-C."/>
        </authorList>
    </citation>
    <scope>NUCLEOTIDE SEQUENCE</scope>
    <source>
        <strain evidence="8">CC-SYL302</strain>
    </source>
</reference>
<dbReference type="SUPFAM" id="SSF52283">
    <property type="entry name" value="Formate/glycerate dehydrogenase catalytic domain-like"/>
    <property type="match status" value="1"/>
</dbReference>
<evidence type="ECO:0000256" key="1">
    <source>
        <dbReference type="ARBA" id="ARBA00005854"/>
    </source>
</evidence>
<dbReference type="InterPro" id="IPR029752">
    <property type="entry name" value="D-isomer_DH_CS1"/>
</dbReference>
<organism evidence="8 9">
    <name type="scientific">Flavobacterium agricola</name>
    <dbReference type="NCBI Taxonomy" id="2870839"/>
    <lineage>
        <taxon>Bacteria</taxon>
        <taxon>Pseudomonadati</taxon>
        <taxon>Bacteroidota</taxon>
        <taxon>Flavobacteriia</taxon>
        <taxon>Flavobacteriales</taxon>
        <taxon>Flavobacteriaceae</taxon>
        <taxon>Flavobacterium</taxon>
    </lineage>
</organism>
<protein>
    <recommendedName>
        <fullName evidence="10">D-3-phosphoglycerate dehydrogenase</fullName>
    </recommendedName>
</protein>
<dbReference type="CDD" id="cd05198">
    <property type="entry name" value="formate_dh_like"/>
    <property type="match status" value="1"/>
</dbReference>
<dbReference type="InterPro" id="IPR029753">
    <property type="entry name" value="D-isomer_DH_CS"/>
</dbReference>
<proteinExistence type="inferred from homology"/>
<name>A0ABY6LY88_9FLAO</name>
<evidence type="ECO:0000313" key="9">
    <source>
        <dbReference type="Proteomes" id="UP001163328"/>
    </source>
</evidence>
<evidence type="ECO:0008006" key="10">
    <source>
        <dbReference type="Google" id="ProtNLM"/>
    </source>
</evidence>
<evidence type="ECO:0000256" key="4">
    <source>
        <dbReference type="ARBA" id="ARBA00023027"/>
    </source>
</evidence>
<dbReference type="SUPFAM" id="SSF51735">
    <property type="entry name" value="NAD(P)-binding Rossmann-fold domains"/>
    <property type="match status" value="1"/>
</dbReference>
<feature type="domain" description="D-isomer specific 2-hydroxyacid dehydrogenase catalytic" evidence="6">
    <location>
        <begin position="16"/>
        <end position="309"/>
    </location>
</feature>
<evidence type="ECO:0000313" key="8">
    <source>
        <dbReference type="EMBL" id="UYW00507.1"/>
    </source>
</evidence>
<dbReference type="InterPro" id="IPR036291">
    <property type="entry name" value="NAD(P)-bd_dom_sf"/>
</dbReference>
<dbReference type="PANTHER" id="PTHR42789">
    <property type="entry name" value="D-ISOMER SPECIFIC 2-HYDROXYACID DEHYDROGENASE FAMILY PROTEIN (AFU_ORTHOLOGUE AFUA_6G10090)"/>
    <property type="match status" value="1"/>
</dbReference>
<accession>A0ABY6LY88</accession>
<dbReference type="Proteomes" id="UP001163328">
    <property type="component" value="Chromosome"/>
</dbReference>
<dbReference type="InterPro" id="IPR050857">
    <property type="entry name" value="D-2-hydroxyacid_DH"/>
</dbReference>
<keyword evidence="9" id="KW-1185">Reference proteome</keyword>
<keyword evidence="4" id="KW-0520">NAD</keyword>
<evidence type="ECO:0000259" key="7">
    <source>
        <dbReference type="Pfam" id="PF02826"/>
    </source>
</evidence>
<evidence type="ECO:0000259" key="6">
    <source>
        <dbReference type="Pfam" id="PF00389"/>
    </source>
</evidence>
<evidence type="ECO:0000256" key="5">
    <source>
        <dbReference type="RuleBase" id="RU003719"/>
    </source>
</evidence>
<comment type="similarity">
    <text evidence="1 5">Belongs to the D-isomer specific 2-hydroxyacid dehydrogenase family.</text>
</comment>
<dbReference type="Pfam" id="PF00389">
    <property type="entry name" value="2-Hacid_dh"/>
    <property type="match status" value="1"/>
</dbReference>
<keyword evidence="3 5" id="KW-0560">Oxidoreductase</keyword>
<evidence type="ECO:0000256" key="3">
    <source>
        <dbReference type="ARBA" id="ARBA00023002"/>
    </source>
</evidence>
<dbReference type="Pfam" id="PF02826">
    <property type="entry name" value="2-Hacid_dh_C"/>
    <property type="match status" value="1"/>
</dbReference>
<dbReference type="PROSITE" id="PS00065">
    <property type="entry name" value="D_2_HYDROXYACID_DH_1"/>
    <property type="match status" value="1"/>
</dbReference>
<dbReference type="InterPro" id="IPR006139">
    <property type="entry name" value="D-isomer_2_OHA_DH_cat_dom"/>
</dbReference>
<dbReference type="PROSITE" id="PS00671">
    <property type="entry name" value="D_2_HYDROXYACID_DH_3"/>
    <property type="match status" value="1"/>
</dbReference>
<dbReference type="InterPro" id="IPR006140">
    <property type="entry name" value="D-isomer_DH_NAD-bd"/>
</dbReference>
<dbReference type="EMBL" id="CP081495">
    <property type="protein sequence ID" value="UYW00507.1"/>
    <property type="molecule type" value="Genomic_DNA"/>
</dbReference>
<feature type="domain" description="D-isomer specific 2-hydroxyacid dehydrogenase NAD-binding" evidence="7">
    <location>
        <begin position="117"/>
        <end position="294"/>
    </location>
</feature>
<gene>
    <name evidence="8" type="ORF">K5I29_08080</name>
</gene>
<dbReference type="PANTHER" id="PTHR42789:SF1">
    <property type="entry name" value="D-ISOMER SPECIFIC 2-HYDROXYACID DEHYDROGENASE FAMILY PROTEIN (AFU_ORTHOLOGUE AFUA_6G10090)"/>
    <property type="match status" value="1"/>
</dbReference>
<dbReference type="Gene3D" id="3.40.50.720">
    <property type="entry name" value="NAD(P)-binding Rossmann-like Domain"/>
    <property type="match status" value="2"/>
</dbReference>